<keyword evidence="5" id="KW-0808">Transferase</keyword>
<evidence type="ECO:0000259" key="4">
    <source>
        <dbReference type="Pfam" id="PF01757"/>
    </source>
</evidence>
<reference evidence="7 8" key="1">
    <citation type="submission" date="2020-03" db="EMBL/GenBank/DDBJ databases">
        <title>Soil Listeria distribution.</title>
        <authorList>
            <person name="Liao J."/>
            <person name="Wiedmann M."/>
        </authorList>
    </citation>
    <scope>NUCLEOTIDE SEQUENCE [LARGE SCALE GENOMIC DNA]</scope>
    <source>
        <strain evidence="6 8">FSL L7-0149</strain>
        <strain evidence="5 7">FSL L7-0360</strain>
    </source>
</reference>
<keyword evidence="3" id="KW-0472">Membrane</keyword>
<evidence type="ECO:0000313" key="8">
    <source>
        <dbReference type="Proteomes" id="UP000553016"/>
    </source>
</evidence>
<comment type="similarity">
    <text evidence="2">Belongs to the acyltransferase 3 family.</text>
</comment>
<dbReference type="EMBL" id="JAARZA010000010">
    <property type="protein sequence ID" value="MBC2242158.1"/>
    <property type="molecule type" value="Genomic_DNA"/>
</dbReference>
<proteinExistence type="inferred from homology"/>
<feature type="transmembrane region" description="Helical" evidence="3">
    <location>
        <begin position="123"/>
        <end position="141"/>
    </location>
</feature>
<evidence type="ECO:0000313" key="5">
    <source>
        <dbReference type="EMBL" id="MBC2117767.1"/>
    </source>
</evidence>
<keyword evidence="3" id="KW-0812">Transmembrane</keyword>
<dbReference type="PANTHER" id="PTHR37312:SF1">
    <property type="entry name" value="MEMBRANE-BOUND ACYLTRANSFERASE YKRP-RELATED"/>
    <property type="match status" value="1"/>
</dbReference>
<dbReference type="InterPro" id="IPR002656">
    <property type="entry name" value="Acyl_transf_3_dom"/>
</dbReference>
<sequence>MIINERITWIDYAKGIGIILVVYGHVLRGVFEAGLDIPIKLFTYEDSFIYSFHMPLFFFLSGLFANHLLKRSFFSNLKNKARSMLYPYLLWSLIQGGIMLVLSSYTNGQTTWSDIIKIPIEPIAQFWFLYVLFLITLLYFIGRKIAPASYVLVLGFILLCIAPLLNFWVLVPLAQNFFFFVLGSVMNKQRLTTILVKKWNFIAIPLYLIVNVALIQFIGNKWVHHFLWGLAAVCGIYLIAFICVNLKYNHRFLQYLGQNSMIIFVAHILAASGARILLLNIFGIENVFVHLLVGTLAGLLLPLLLWIICKKMKIARFIL</sequence>
<feature type="transmembrane region" description="Helical" evidence="3">
    <location>
        <begin position="148"/>
        <end position="165"/>
    </location>
</feature>
<dbReference type="AlphaFoldDB" id="A0A7X0YP07"/>
<dbReference type="Pfam" id="PF01757">
    <property type="entry name" value="Acyl_transf_3"/>
    <property type="match status" value="1"/>
</dbReference>
<feature type="transmembrane region" description="Helical" evidence="3">
    <location>
        <begin position="85"/>
        <end position="103"/>
    </location>
</feature>
<feature type="transmembrane region" description="Helical" evidence="3">
    <location>
        <begin position="225"/>
        <end position="248"/>
    </location>
</feature>
<dbReference type="InterPro" id="IPR052734">
    <property type="entry name" value="Nod_factor_acetyltransferase"/>
</dbReference>
<gene>
    <name evidence="5" type="ORF">HCB06_14135</name>
    <name evidence="6" type="ORF">HCB35_16915</name>
</gene>
<evidence type="ECO:0000256" key="3">
    <source>
        <dbReference type="SAM" id="Phobius"/>
    </source>
</evidence>
<accession>A0A7X0YP07</accession>
<feature type="transmembrane region" description="Helical" evidence="3">
    <location>
        <begin position="288"/>
        <end position="309"/>
    </location>
</feature>
<keyword evidence="5" id="KW-0012">Acyltransferase</keyword>
<organism evidence="5 7">
    <name type="scientific">Listeria booriae</name>
    <dbReference type="NCBI Taxonomy" id="1552123"/>
    <lineage>
        <taxon>Bacteria</taxon>
        <taxon>Bacillati</taxon>
        <taxon>Bacillota</taxon>
        <taxon>Bacilli</taxon>
        <taxon>Bacillales</taxon>
        <taxon>Listeriaceae</taxon>
        <taxon>Listeria</taxon>
    </lineage>
</organism>
<evidence type="ECO:0000313" key="6">
    <source>
        <dbReference type="EMBL" id="MBC2242158.1"/>
    </source>
</evidence>
<protein>
    <submittedName>
        <fullName evidence="5">Acyltransferase family protein</fullName>
    </submittedName>
</protein>
<keyword evidence="3" id="KW-1133">Transmembrane helix</keyword>
<feature type="transmembrane region" description="Helical" evidence="3">
    <location>
        <begin position="12"/>
        <end position="31"/>
    </location>
</feature>
<evidence type="ECO:0000256" key="1">
    <source>
        <dbReference type="ARBA" id="ARBA00004370"/>
    </source>
</evidence>
<feature type="transmembrane region" description="Helical" evidence="3">
    <location>
        <begin position="260"/>
        <end position="282"/>
    </location>
</feature>
<feature type="transmembrane region" description="Helical" evidence="3">
    <location>
        <begin position="47"/>
        <end position="65"/>
    </location>
</feature>
<evidence type="ECO:0000256" key="2">
    <source>
        <dbReference type="ARBA" id="ARBA00007400"/>
    </source>
</evidence>
<comment type="caution">
    <text evidence="5">The sequence shown here is derived from an EMBL/GenBank/DDBJ whole genome shotgun (WGS) entry which is preliminary data.</text>
</comment>
<dbReference type="Proteomes" id="UP000553016">
    <property type="component" value="Unassembled WGS sequence"/>
</dbReference>
<dbReference type="PANTHER" id="PTHR37312">
    <property type="entry name" value="MEMBRANE-BOUND ACYLTRANSFERASE YKRP-RELATED"/>
    <property type="match status" value="1"/>
</dbReference>
<dbReference type="RefSeq" id="WP_185380228.1">
    <property type="nucleotide sequence ID" value="NZ_JAAROR010000011.1"/>
</dbReference>
<evidence type="ECO:0000313" key="7">
    <source>
        <dbReference type="Proteomes" id="UP000529446"/>
    </source>
</evidence>
<dbReference type="Proteomes" id="UP000529446">
    <property type="component" value="Unassembled WGS sequence"/>
</dbReference>
<dbReference type="GO" id="GO:0016747">
    <property type="term" value="F:acyltransferase activity, transferring groups other than amino-acyl groups"/>
    <property type="evidence" value="ECO:0007669"/>
    <property type="project" value="InterPro"/>
</dbReference>
<feature type="domain" description="Acyltransferase 3" evidence="4">
    <location>
        <begin position="8"/>
        <end position="306"/>
    </location>
</feature>
<dbReference type="EMBL" id="JAARXI010000008">
    <property type="protein sequence ID" value="MBC2117767.1"/>
    <property type="molecule type" value="Genomic_DNA"/>
</dbReference>
<name>A0A7X0YP07_9LIST</name>
<comment type="subcellular location">
    <subcellularLocation>
        <location evidence="1">Membrane</location>
    </subcellularLocation>
</comment>